<name>A0A6B0URL5_IXORI</name>
<evidence type="ECO:0000313" key="2">
    <source>
        <dbReference type="EMBL" id="MXU92365.1"/>
    </source>
</evidence>
<keyword evidence="1" id="KW-0732">Signal</keyword>
<proteinExistence type="predicted"/>
<feature type="signal peptide" evidence="1">
    <location>
        <begin position="1"/>
        <end position="16"/>
    </location>
</feature>
<dbReference type="AlphaFoldDB" id="A0A6B0URL5"/>
<reference evidence="2" key="1">
    <citation type="submission" date="2019-12" db="EMBL/GenBank/DDBJ databases">
        <title>An insight into the sialome of adult female Ixodes ricinus ticks feeding for 6 days.</title>
        <authorList>
            <person name="Perner J."/>
            <person name="Ribeiro J.M.C."/>
        </authorList>
    </citation>
    <scope>NUCLEOTIDE SEQUENCE</scope>
    <source>
        <strain evidence="2">Semi-engorged</strain>
        <tissue evidence="2">Salivary glands</tissue>
    </source>
</reference>
<protein>
    <submittedName>
        <fullName evidence="2">Putative secreted protein</fullName>
    </submittedName>
</protein>
<dbReference type="EMBL" id="GIFC01010282">
    <property type="protein sequence ID" value="MXU92365.1"/>
    <property type="molecule type" value="Transcribed_RNA"/>
</dbReference>
<feature type="chain" id="PRO_5025587787" evidence="1">
    <location>
        <begin position="17"/>
        <end position="132"/>
    </location>
</feature>
<sequence length="132" mass="14372">MLHFCIVSIVLWMSLGSQVVRLPITTSTSRLVWVGKCRSTSAASSREFCKEGSPDGTLLVADRRASTTFEGLPTRSKSFCARLLLVEMTPTLLMGFWSKNSSTNSSSIFSVQTSLEGFKSGSDIASEKSTMM</sequence>
<evidence type="ECO:0000256" key="1">
    <source>
        <dbReference type="SAM" id="SignalP"/>
    </source>
</evidence>
<accession>A0A6B0URL5</accession>
<organism evidence="2">
    <name type="scientific">Ixodes ricinus</name>
    <name type="common">Common tick</name>
    <name type="synonym">Acarus ricinus</name>
    <dbReference type="NCBI Taxonomy" id="34613"/>
    <lineage>
        <taxon>Eukaryota</taxon>
        <taxon>Metazoa</taxon>
        <taxon>Ecdysozoa</taxon>
        <taxon>Arthropoda</taxon>
        <taxon>Chelicerata</taxon>
        <taxon>Arachnida</taxon>
        <taxon>Acari</taxon>
        <taxon>Parasitiformes</taxon>
        <taxon>Ixodida</taxon>
        <taxon>Ixodoidea</taxon>
        <taxon>Ixodidae</taxon>
        <taxon>Ixodinae</taxon>
        <taxon>Ixodes</taxon>
    </lineage>
</organism>